<dbReference type="AlphaFoldDB" id="B7KLY3"/>
<sequence>MNNNSWETSLPISLQKNTECFVEIKNFVEHWARLVCWSWTEILAFKEEAEKKQEQTLKEFFIKTLQNQGQNTYAYQSYADGNALEIAKIESLNLKNLILGNNSEIEDEDLQGVEVTLSNVLQKLYKNEKFELCSDNFKKIDFEFRTIVDYTGKIIEISENKYIAYLAYPPRPTLSQYTITEDQLNYWVINRSSDGNYLPPSIYIPIAGT</sequence>
<dbReference type="Proteomes" id="UP000002384">
    <property type="component" value="Plasmid pP742401"/>
</dbReference>
<geneLocation type="plasmid" evidence="1 2">
    <name>pP742401</name>
</geneLocation>
<dbReference type="EMBL" id="CP001292">
    <property type="protein sequence ID" value="ACK73805.1"/>
    <property type="molecule type" value="Genomic_DNA"/>
</dbReference>
<dbReference type="KEGG" id="cyc:PCC7424_5740"/>
<accession>B7KLY3</accession>
<dbReference type="HOGENOM" id="CLU_1313716_0_0_3"/>
<gene>
    <name evidence="1" type="ordered locus">PCC7424_5740</name>
</gene>
<keyword evidence="1" id="KW-0614">Plasmid</keyword>
<keyword evidence="2" id="KW-1185">Reference proteome</keyword>
<reference evidence="2" key="1">
    <citation type="journal article" date="2011" name="MBio">
        <title>Novel metabolic attributes of the genus Cyanothece, comprising a group of unicellular nitrogen-fixing Cyanobacteria.</title>
        <authorList>
            <person name="Bandyopadhyay A."/>
            <person name="Elvitigala T."/>
            <person name="Welsh E."/>
            <person name="Stockel J."/>
            <person name="Liberton M."/>
            <person name="Min H."/>
            <person name="Sherman L.A."/>
            <person name="Pakrasi H.B."/>
        </authorList>
    </citation>
    <scope>NUCLEOTIDE SEQUENCE [LARGE SCALE GENOMIC DNA]</scope>
    <source>
        <strain evidence="2">PCC 7424</strain>
        <plasmid evidence="2">pP742401</plasmid>
    </source>
</reference>
<dbReference type="RefSeq" id="WP_012599706.1">
    <property type="nucleotide sequence ID" value="NC_011738.1"/>
</dbReference>
<organism evidence="1 2">
    <name type="scientific">Gloeothece citriformis (strain PCC 7424)</name>
    <name type="common">Cyanothece sp. (strain PCC 7424)</name>
    <dbReference type="NCBI Taxonomy" id="65393"/>
    <lineage>
        <taxon>Bacteria</taxon>
        <taxon>Bacillati</taxon>
        <taxon>Cyanobacteriota</taxon>
        <taxon>Cyanophyceae</taxon>
        <taxon>Oscillatoriophycideae</taxon>
        <taxon>Chroococcales</taxon>
        <taxon>Aphanothecaceae</taxon>
        <taxon>Gloeothece</taxon>
        <taxon>Gloeothece citriformis</taxon>
    </lineage>
</organism>
<name>B7KLY3_GLOC7</name>
<evidence type="ECO:0000313" key="1">
    <source>
        <dbReference type="EMBL" id="ACK73805.1"/>
    </source>
</evidence>
<evidence type="ECO:0000313" key="2">
    <source>
        <dbReference type="Proteomes" id="UP000002384"/>
    </source>
</evidence>
<proteinExistence type="predicted"/>
<dbReference type="OrthoDB" id="510160at2"/>
<protein>
    <submittedName>
        <fullName evidence="1">Uncharacterized protein</fullName>
    </submittedName>
</protein>